<organism evidence="5 6">
    <name type="scientific">Ancylostoma ceylanicum</name>
    <dbReference type="NCBI Taxonomy" id="53326"/>
    <lineage>
        <taxon>Eukaryota</taxon>
        <taxon>Metazoa</taxon>
        <taxon>Ecdysozoa</taxon>
        <taxon>Nematoda</taxon>
        <taxon>Chromadorea</taxon>
        <taxon>Rhabditida</taxon>
        <taxon>Rhabditina</taxon>
        <taxon>Rhabditomorpha</taxon>
        <taxon>Strongyloidea</taxon>
        <taxon>Ancylostomatidae</taxon>
        <taxon>Ancylostomatinae</taxon>
        <taxon>Ancylostoma</taxon>
    </lineage>
</organism>
<dbReference type="GO" id="GO:0009098">
    <property type="term" value="P:L-leucine biosynthetic process"/>
    <property type="evidence" value="ECO:0007669"/>
    <property type="project" value="TreeGrafter"/>
</dbReference>
<gene>
    <name evidence="5" type="primary">Acey_s0069.g389</name>
    <name evidence="5" type="ORF">Y032_0069g389</name>
</gene>
<comment type="similarity">
    <text evidence="2">Belongs to the class-IV pyridoxal-phosphate-dependent aminotransferase family.</text>
</comment>
<dbReference type="GO" id="GO:0004084">
    <property type="term" value="F:branched-chain-amino-acid transaminase activity"/>
    <property type="evidence" value="ECO:0007669"/>
    <property type="project" value="InterPro"/>
</dbReference>
<dbReference type="Proteomes" id="UP000024635">
    <property type="component" value="Unassembled WGS sequence"/>
</dbReference>
<proteinExistence type="inferred from homology"/>
<evidence type="ECO:0000256" key="4">
    <source>
        <dbReference type="ARBA" id="ARBA00023304"/>
    </source>
</evidence>
<accession>A0A016TY75</accession>
<dbReference type="OrthoDB" id="1732691at2759"/>
<evidence type="ECO:0000256" key="1">
    <source>
        <dbReference type="ARBA" id="ARBA00001933"/>
    </source>
</evidence>
<sequence length="68" mass="7832">MGGFKVTERDFTMNELMKAIKEKRVHEMFGAGTAVVVTPIDRILYDIEGREEELKLPLMDSEKSLMQK</sequence>
<keyword evidence="4" id="KW-0100">Branched-chain amino acid biosynthesis</keyword>
<comment type="caution">
    <text evidence="5">The sequence shown here is derived from an EMBL/GenBank/DDBJ whole genome shotgun (WGS) entry which is preliminary data.</text>
</comment>
<dbReference type="GO" id="GO:0005739">
    <property type="term" value="C:mitochondrion"/>
    <property type="evidence" value="ECO:0007669"/>
    <property type="project" value="TreeGrafter"/>
</dbReference>
<reference evidence="6" key="1">
    <citation type="journal article" date="2015" name="Nat. Genet.">
        <title>The genome and transcriptome of the zoonotic hookworm Ancylostoma ceylanicum identify infection-specific gene families.</title>
        <authorList>
            <person name="Schwarz E.M."/>
            <person name="Hu Y."/>
            <person name="Antoshechkin I."/>
            <person name="Miller M.M."/>
            <person name="Sternberg P.W."/>
            <person name="Aroian R.V."/>
        </authorList>
    </citation>
    <scope>NUCLEOTIDE SEQUENCE</scope>
    <source>
        <strain evidence="6">HY135</strain>
    </source>
</reference>
<keyword evidence="3" id="KW-0663">Pyridoxal phosphate</keyword>
<dbReference type="PANTHER" id="PTHR11825">
    <property type="entry name" value="SUBGROUP IIII AMINOTRANSFERASE"/>
    <property type="match status" value="1"/>
</dbReference>
<dbReference type="SUPFAM" id="SSF56752">
    <property type="entry name" value="D-aminoacid aminotransferase-like PLP-dependent enzymes"/>
    <property type="match status" value="1"/>
</dbReference>
<evidence type="ECO:0000256" key="3">
    <source>
        <dbReference type="ARBA" id="ARBA00022898"/>
    </source>
</evidence>
<evidence type="ECO:0000256" key="2">
    <source>
        <dbReference type="ARBA" id="ARBA00009320"/>
    </source>
</evidence>
<dbReference type="InterPro" id="IPR005786">
    <property type="entry name" value="B_amino_transII"/>
</dbReference>
<protein>
    <submittedName>
        <fullName evidence="5">Uncharacterized protein</fullName>
    </submittedName>
</protein>
<name>A0A016TY75_9BILA</name>
<comment type="cofactor">
    <cofactor evidence="1">
        <name>pyridoxal 5'-phosphate</name>
        <dbReference type="ChEBI" id="CHEBI:597326"/>
    </cofactor>
</comment>
<dbReference type="InterPro" id="IPR043132">
    <property type="entry name" value="BCAT-like_C"/>
</dbReference>
<dbReference type="GO" id="GO:0009099">
    <property type="term" value="P:L-valine biosynthetic process"/>
    <property type="evidence" value="ECO:0007669"/>
    <property type="project" value="TreeGrafter"/>
</dbReference>
<evidence type="ECO:0000313" key="6">
    <source>
        <dbReference type="Proteomes" id="UP000024635"/>
    </source>
</evidence>
<dbReference type="Gene3D" id="3.20.10.10">
    <property type="entry name" value="D-amino Acid Aminotransferase, subunit A, domain 2"/>
    <property type="match status" value="1"/>
</dbReference>
<dbReference type="AlphaFoldDB" id="A0A016TY75"/>
<dbReference type="InterPro" id="IPR036038">
    <property type="entry name" value="Aminotransferase-like"/>
</dbReference>
<dbReference type="PANTHER" id="PTHR11825:SF44">
    <property type="entry name" value="BRANCHED-CHAIN-AMINO-ACID AMINOTRANSFERASE"/>
    <property type="match status" value="1"/>
</dbReference>
<evidence type="ECO:0000313" key="5">
    <source>
        <dbReference type="EMBL" id="EYC07780.1"/>
    </source>
</evidence>
<keyword evidence="4" id="KW-0028">Amino-acid biosynthesis</keyword>
<dbReference type="EMBL" id="JARK01001405">
    <property type="protein sequence ID" value="EYC07780.1"/>
    <property type="molecule type" value="Genomic_DNA"/>
</dbReference>
<keyword evidence="6" id="KW-1185">Reference proteome</keyword>